<dbReference type="PANTHER" id="PTHR43581">
    <property type="entry name" value="ATP/GTP PHOSPHATASE"/>
    <property type="match status" value="1"/>
</dbReference>
<dbReference type="InterPro" id="IPR051396">
    <property type="entry name" value="Bact_Antivir_Def_Nuclease"/>
</dbReference>
<accession>A0ABT5DG47</accession>
<evidence type="ECO:0000313" key="2">
    <source>
        <dbReference type="EMBL" id="MDC0712491.1"/>
    </source>
</evidence>
<dbReference type="InterPro" id="IPR003593">
    <property type="entry name" value="AAA+_ATPase"/>
</dbReference>
<sequence length="441" mass="49301">MRIDKLELQNFRGFERFALDLDPDFTLLLGRNGAGKTAVLEALAVAIGEWFTGLRQVVGQARYLKDDDVRQVGHMSEGVPSIEKVYPVKVTAQGTVAEDQSVEWTRHILARAKRARSTGGTPVSGRAESLEAAVVRGEDVDLPVIGFYGTARLWLKKRDREDATVTSRLHGYHASLEPASSTWQFEAWMQWREQARIERVAAALQAGQDASAVHEPQLEAVQRAAAACLPGAKNLYFSLNTKSVLVDLEDGRTLPFHLLSDGYKNLVALAADLAWRCVQLNPHHGANAPPRTRGIVLIDEIDLHLHPHWQRRVIGDLRKTFPGVQFVATTHSPQVLSTANDSWVRLLVPGETRPRHVSRVKGKDTNALLEDIFGEPSRPQEMQRELDRLAKLIDEAKLEEARSLLGSLQEQLGTDDADIVRAEWAVRDMEDNRRDEDHEGR</sequence>
<feature type="domain" description="AAA+ ATPase" evidence="1">
    <location>
        <begin position="22"/>
        <end position="364"/>
    </location>
</feature>
<dbReference type="SMART" id="SM00382">
    <property type="entry name" value="AAA"/>
    <property type="match status" value="1"/>
</dbReference>
<proteinExistence type="predicted"/>
<dbReference type="EMBL" id="JAQNDM010000002">
    <property type="protein sequence ID" value="MDC0712491.1"/>
    <property type="molecule type" value="Genomic_DNA"/>
</dbReference>
<dbReference type="SUPFAM" id="SSF52540">
    <property type="entry name" value="P-loop containing nucleoside triphosphate hydrolases"/>
    <property type="match status" value="1"/>
</dbReference>
<reference evidence="2 3" key="1">
    <citation type="submission" date="2022-11" db="EMBL/GenBank/DDBJ databases">
        <title>Minimal conservation of predation-associated metabolite biosynthetic gene clusters underscores biosynthetic potential of Myxococcota including descriptions for ten novel species: Archangium lansinium sp. nov., Myxococcus landrumus sp. nov., Nannocystis bai.</title>
        <authorList>
            <person name="Ahearne A."/>
            <person name="Stevens C."/>
            <person name="Dowd S."/>
        </authorList>
    </citation>
    <scope>NUCLEOTIDE SEQUENCE [LARGE SCALE GENOMIC DNA]</scope>
    <source>
        <strain evidence="2 3">NCWAL01</strain>
    </source>
</reference>
<dbReference type="Gene3D" id="3.40.50.300">
    <property type="entry name" value="P-loop containing nucleotide triphosphate hydrolases"/>
    <property type="match status" value="2"/>
</dbReference>
<organism evidence="2 3">
    <name type="scientific">Stigmatella ashevillensis</name>
    <dbReference type="NCBI Taxonomy" id="2995309"/>
    <lineage>
        <taxon>Bacteria</taxon>
        <taxon>Pseudomonadati</taxon>
        <taxon>Myxococcota</taxon>
        <taxon>Myxococcia</taxon>
        <taxon>Myxococcales</taxon>
        <taxon>Cystobacterineae</taxon>
        <taxon>Archangiaceae</taxon>
        <taxon>Stigmatella</taxon>
    </lineage>
</organism>
<gene>
    <name evidence="2" type="ORF">POL68_28775</name>
</gene>
<keyword evidence="3" id="KW-1185">Reference proteome</keyword>
<dbReference type="Proteomes" id="UP001221838">
    <property type="component" value="Unassembled WGS sequence"/>
</dbReference>
<dbReference type="InterPro" id="IPR038729">
    <property type="entry name" value="Rad50/SbcC_AAA"/>
</dbReference>
<dbReference type="Pfam" id="PF13476">
    <property type="entry name" value="AAA_23"/>
    <property type="match status" value="1"/>
</dbReference>
<dbReference type="Pfam" id="PF13304">
    <property type="entry name" value="AAA_21"/>
    <property type="match status" value="1"/>
</dbReference>
<dbReference type="RefSeq" id="WP_272142622.1">
    <property type="nucleotide sequence ID" value="NZ_JAQNDM010000002.1"/>
</dbReference>
<dbReference type="PANTHER" id="PTHR43581:SF2">
    <property type="entry name" value="EXCINUCLEASE ATPASE SUBUNIT"/>
    <property type="match status" value="1"/>
</dbReference>
<evidence type="ECO:0000313" key="3">
    <source>
        <dbReference type="Proteomes" id="UP001221838"/>
    </source>
</evidence>
<name>A0ABT5DG47_9BACT</name>
<protein>
    <submittedName>
        <fullName evidence="2">AAA family ATPase</fullName>
    </submittedName>
</protein>
<dbReference type="InterPro" id="IPR027417">
    <property type="entry name" value="P-loop_NTPase"/>
</dbReference>
<comment type="caution">
    <text evidence="2">The sequence shown here is derived from an EMBL/GenBank/DDBJ whole genome shotgun (WGS) entry which is preliminary data.</text>
</comment>
<dbReference type="InterPro" id="IPR003959">
    <property type="entry name" value="ATPase_AAA_core"/>
</dbReference>
<evidence type="ECO:0000259" key="1">
    <source>
        <dbReference type="SMART" id="SM00382"/>
    </source>
</evidence>